<sequence>MWVYVRESYKGPYLAELASVDFWALRELLCASLGSPVLQETCGSGIRLSSWIQRPRSPARRLLLPFFFLGLPVFYNLLGVRRLFSRSDPEVRVRRFRYSVPMSSWEWDRRAGRRGNWRQLREAVDAVEEIRLQDSYLEIWAVGKVMLFDVPPIISGFY</sequence>
<name>A0AAV7WBH6_PLEWA</name>
<dbReference type="AlphaFoldDB" id="A0AAV7WBH6"/>
<keyword evidence="1" id="KW-0812">Transmembrane</keyword>
<protein>
    <submittedName>
        <fullName evidence="2">Uncharacterized protein</fullName>
    </submittedName>
</protein>
<accession>A0AAV7WBH6</accession>
<gene>
    <name evidence="2" type="ORF">NDU88_005455</name>
</gene>
<dbReference type="Proteomes" id="UP001066276">
    <property type="component" value="Chromosome 1_2"/>
</dbReference>
<proteinExistence type="predicted"/>
<organism evidence="2 3">
    <name type="scientific">Pleurodeles waltl</name>
    <name type="common">Iberian ribbed newt</name>
    <dbReference type="NCBI Taxonomy" id="8319"/>
    <lineage>
        <taxon>Eukaryota</taxon>
        <taxon>Metazoa</taxon>
        <taxon>Chordata</taxon>
        <taxon>Craniata</taxon>
        <taxon>Vertebrata</taxon>
        <taxon>Euteleostomi</taxon>
        <taxon>Amphibia</taxon>
        <taxon>Batrachia</taxon>
        <taxon>Caudata</taxon>
        <taxon>Salamandroidea</taxon>
        <taxon>Salamandridae</taxon>
        <taxon>Pleurodelinae</taxon>
        <taxon>Pleurodeles</taxon>
    </lineage>
</organism>
<dbReference type="EMBL" id="JANPWB010000002">
    <property type="protein sequence ID" value="KAJ1210087.1"/>
    <property type="molecule type" value="Genomic_DNA"/>
</dbReference>
<evidence type="ECO:0000313" key="2">
    <source>
        <dbReference type="EMBL" id="KAJ1210087.1"/>
    </source>
</evidence>
<evidence type="ECO:0000256" key="1">
    <source>
        <dbReference type="SAM" id="Phobius"/>
    </source>
</evidence>
<reference evidence="2" key="1">
    <citation type="journal article" date="2022" name="bioRxiv">
        <title>Sequencing and chromosome-scale assembly of the giantPleurodeles waltlgenome.</title>
        <authorList>
            <person name="Brown T."/>
            <person name="Elewa A."/>
            <person name="Iarovenko S."/>
            <person name="Subramanian E."/>
            <person name="Araus A.J."/>
            <person name="Petzold A."/>
            <person name="Susuki M."/>
            <person name="Suzuki K.-i.T."/>
            <person name="Hayashi T."/>
            <person name="Toyoda A."/>
            <person name="Oliveira C."/>
            <person name="Osipova E."/>
            <person name="Leigh N.D."/>
            <person name="Simon A."/>
            <person name="Yun M.H."/>
        </authorList>
    </citation>
    <scope>NUCLEOTIDE SEQUENCE</scope>
    <source>
        <strain evidence="2">20211129_DDA</strain>
        <tissue evidence="2">Liver</tissue>
    </source>
</reference>
<comment type="caution">
    <text evidence="2">The sequence shown here is derived from an EMBL/GenBank/DDBJ whole genome shotgun (WGS) entry which is preliminary data.</text>
</comment>
<keyword evidence="1" id="KW-0472">Membrane</keyword>
<feature type="transmembrane region" description="Helical" evidence="1">
    <location>
        <begin position="62"/>
        <end position="84"/>
    </location>
</feature>
<keyword evidence="3" id="KW-1185">Reference proteome</keyword>
<keyword evidence="1" id="KW-1133">Transmembrane helix</keyword>
<evidence type="ECO:0000313" key="3">
    <source>
        <dbReference type="Proteomes" id="UP001066276"/>
    </source>
</evidence>